<dbReference type="PROSITE" id="PS50850">
    <property type="entry name" value="MFS"/>
    <property type="match status" value="1"/>
</dbReference>
<feature type="transmembrane region" description="Helical" evidence="8">
    <location>
        <begin position="568"/>
        <end position="585"/>
    </location>
</feature>
<keyword evidence="5 8" id="KW-1133">Transmembrane helix</keyword>
<evidence type="ECO:0000259" key="9">
    <source>
        <dbReference type="PROSITE" id="PS50850"/>
    </source>
</evidence>
<reference evidence="10 11" key="1">
    <citation type="submission" date="2019-02" db="EMBL/GenBank/DDBJ databases">
        <title>Genome sequencing of the rare red list fungi Phellinidium pouzarii.</title>
        <authorList>
            <person name="Buettner E."/>
            <person name="Kellner H."/>
        </authorList>
    </citation>
    <scope>NUCLEOTIDE SEQUENCE [LARGE SCALE GENOMIC DNA]</scope>
    <source>
        <strain evidence="10 11">DSM 108285</strain>
    </source>
</reference>
<evidence type="ECO:0000256" key="4">
    <source>
        <dbReference type="ARBA" id="ARBA00022692"/>
    </source>
</evidence>
<feature type="domain" description="Major facilitator superfamily (MFS) profile" evidence="9">
    <location>
        <begin position="182"/>
        <end position="620"/>
    </location>
</feature>
<evidence type="ECO:0000256" key="7">
    <source>
        <dbReference type="SAM" id="MobiDB-lite"/>
    </source>
</evidence>
<feature type="transmembrane region" description="Helical" evidence="8">
    <location>
        <begin position="332"/>
        <end position="361"/>
    </location>
</feature>
<protein>
    <recommendedName>
        <fullName evidence="9">Major facilitator superfamily (MFS) profile domain-containing protein</fullName>
    </recommendedName>
</protein>
<evidence type="ECO:0000256" key="2">
    <source>
        <dbReference type="ARBA" id="ARBA00010992"/>
    </source>
</evidence>
<feature type="transmembrane region" description="Helical" evidence="8">
    <location>
        <begin position="497"/>
        <end position="521"/>
    </location>
</feature>
<comment type="similarity">
    <text evidence="2">Belongs to the major facilitator superfamily. Sugar transporter (TC 2.A.1.1) family.</text>
</comment>
<dbReference type="PANTHER" id="PTHR48022">
    <property type="entry name" value="PLASTIDIC GLUCOSE TRANSPORTER 4"/>
    <property type="match status" value="1"/>
</dbReference>
<dbReference type="AlphaFoldDB" id="A0A4S4KYC2"/>
<proteinExistence type="inferred from homology"/>
<feature type="compositionally biased region" description="Basic and acidic residues" evidence="7">
    <location>
        <begin position="115"/>
        <end position="129"/>
    </location>
</feature>
<feature type="transmembrane region" description="Helical" evidence="8">
    <location>
        <begin position="469"/>
        <end position="490"/>
    </location>
</feature>
<sequence>MASDAHGSAQKTSSDMPWMMGAGLVTALGVRSTFPFSPVQLRSYPSHFAHASWTSRHGFLLPPGKKHAHAAAKSATAPLEAAFPVSEHTEKPMDPMTDDEGNEASGEEVSASIEKALDADAPKAAKSAEENAEETTSEAEAESPTRVEDGEKDETSDEKPEVKEKPTERSGTLQNEGSRSSMSSVSLITSSTNGFDGSMMNGLQSLAQWEDDFHHPTGGQLGLLNAIQTIGGLGALPFAPYVSDGLKRRQAIMVGALIMWGATILQAAASSVGMFIGARFLVGFGLTFAANAAPMLVSELAYPPYRAPLTSMYNTMWYTGSIAILFETHKYVFSAAWTTFGCVAIPNSWASAAQVFLLWFAPESPQWLVRKGRDTQALQTLAYYHADGDETYPLVVCEFEEIKASLAVDQRATADTGWSSLLTQRGNRKRLGLIVSLAFFSQWSGNGLISFYLSAVFARIGIEDPAMQLLINGLLQIWNLLFAAGAAVFVDRLGRRTLFTASCAGMLVFFSLQTACSALFAETGGVSAAHGVIACIFLFYAAYDIAFTPLVLSYTVEILLFSVRAKGLSVFNLTISLSLIFNQYVNPIALASLGWKYYIVYCAWLAFELAFCFVFVVETKGLTVEETAVLFDGVTVTDNDAAEGTEIKATVGHALPEPEDRPRNSVGLGPGLGRSSQVTGRAVWTKAR</sequence>
<dbReference type="Gene3D" id="1.20.1250.20">
    <property type="entry name" value="MFS general substrate transporter like domains"/>
    <property type="match status" value="1"/>
</dbReference>
<evidence type="ECO:0000256" key="3">
    <source>
        <dbReference type="ARBA" id="ARBA00022448"/>
    </source>
</evidence>
<dbReference type="EMBL" id="SGPK01000398">
    <property type="protein sequence ID" value="THH03902.1"/>
    <property type="molecule type" value="Genomic_DNA"/>
</dbReference>
<dbReference type="GO" id="GO:0016020">
    <property type="term" value="C:membrane"/>
    <property type="evidence" value="ECO:0007669"/>
    <property type="project" value="UniProtKB-SubCell"/>
</dbReference>
<comment type="subcellular location">
    <subcellularLocation>
        <location evidence="1">Membrane</location>
        <topology evidence="1">Multi-pass membrane protein</topology>
    </subcellularLocation>
</comment>
<feature type="transmembrane region" description="Helical" evidence="8">
    <location>
        <begin position="597"/>
        <end position="617"/>
    </location>
</feature>
<accession>A0A4S4KYC2</accession>
<feature type="transmembrane region" description="Helical" evidence="8">
    <location>
        <begin position="251"/>
        <end position="269"/>
    </location>
</feature>
<gene>
    <name evidence="10" type="ORF">EW145_g5917</name>
</gene>
<dbReference type="OrthoDB" id="6133115at2759"/>
<feature type="compositionally biased region" description="Basic and acidic residues" evidence="7">
    <location>
        <begin position="157"/>
        <end position="168"/>
    </location>
</feature>
<evidence type="ECO:0000256" key="6">
    <source>
        <dbReference type="ARBA" id="ARBA00023136"/>
    </source>
</evidence>
<dbReference type="Proteomes" id="UP000308199">
    <property type="component" value="Unassembled WGS sequence"/>
</dbReference>
<feature type="transmembrane region" description="Helical" evidence="8">
    <location>
        <begin position="527"/>
        <end position="556"/>
    </location>
</feature>
<feature type="compositionally biased region" description="Acidic residues" evidence="7">
    <location>
        <begin position="130"/>
        <end position="141"/>
    </location>
</feature>
<evidence type="ECO:0000256" key="8">
    <source>
        <dbReference type="SAM" id="Phobius"/>
    </source>
</evidence>
<evidence type="ECO:0000256" key="5">
    <source>
        <dbReference type="ARBA" id="ARBA00022989"/>
    </source>
</evidence>
<dbReference type="FunFam" id="1.20.1250.20:FF:000134">
    <property type="entry name" value="MFS sugar transporter protein"/>
    <property type="match status" value="1"/>
</dbReference>
<evidence type="ECO:0000256" key="1">
    <source>
        <dbReference type="ARBA" id="ARBA00004141"/>
    </source>
</evidence>
<feature type="compositionally biased region" description="Low complexity" evidence="7">
    <location>
        <begin position="178"/>
        <end position="190"/>
    </location>
</feature>
<feature type="transmembrane region" description="Helical" evidence="8">
    <location>
        <begin position="431"/>
        <end position="457"/>
    </location>
</feature>
<keyword evidence="6 8" id="KW-0472">Membrane</keyword>
<dbReference type="GO" id="GO:0005351">
    <property type="term" value="F:carbohydrate:proton symporter activity"/>
    <property type="evidence" value="ECO:0007669"/>
    <property type="project" value="TreeGrafter"/>
</dbReference>
<feature type="compositionally biased region" description="Acidic residues" evidence="7">
    <location>
        <begin position="96"/>
        <end position="106"/>
    </location>
</feature>
<comment type="caution">
    <text evidence="10">The sequence shown here is derived from an EMBL/GenBank/DDBJ whole genome shotgun (WGS) entry which is preliminary data.</text>
</comment>
<dbReference type="InterPro" id="IPR020846">
    <property type="entry name" value="MFS_dom"/>
</dbReference>
<dbReference type="SUPFAM" id="SSF103473">
    <property type="entry name" value="MFS general substrate transporter"/>
    <property type="match status" value="1"/>
</dbReference>
<feature type="transmembrane region" description="Helical" evidence="8">
    <location>
        <begin position="275"/>
        <end position="297"/>
    </location>
</feature>
<evidence type="ECO:0000313" key="10">
    <source>
        <dbReference type="EMBL" id="THH03902.1"/>
    </source>
</evidence>
<name>A0A4S4KYC2_9AGAM</name>
<dbReference type="PANTHER" id="PTHR48022:SF64">
    <property type="entry name" value="MAJOR FACILITATOR SUPERFAMILY (MFS) PROFILE DOMAIN-CONTAINING PROTEIN"/>
    <property type="match status" value="1"/>
</dbReference>
<dbReference type="InterPro" id="IPR036259">
    <property type="entry name" value="MFS_trans_sf"/>
</dbReference>
<organism evidence="10 11">
    <name type="scientific">Phellinidium pouzarii</name>
    <dbReference type="NCBI Taxonomy" id="167371"/>
    <lineage>
        <taxon>Eukaryota</taxon>
        <taxon>Fungi</taxon>
        <taxon>Dikarya</taxon>
        <taxon>Basidiomycota</taxon>
        <taxon>Agaricomycotina</taxon>
        <taxon>Agaricomycetes</taxon>
        <taxon>Hymenochaetales</taxon>
        <taxon>Hymenochaetaceae</taxon>
        <taxon>Phellinidium</taxon>
    </lineage>
</organism>
<dbReference type="InterPro" id="IPR005829">
    <property type="entry name" value="Sugar_transporter_CS"/>
</dbReference>
<dbReference type="InterPro" id="IPR050360">
    <property type="entry name" value="MFS_Sugar_Transporters"/>
</dbReference>
<keyword evidence="4 8" id="KW-0812">Transmembrane</keyword>
<keyword evidence="3" id="KW-0813">Transport</keyword>
<feature type="region of interest" description="Disordered" evidence="7">
    <location>
        <begin position="654"/>
        <end position="688"/>
    </location>
</feature>
<evidence type="ECO:0000313" key="11">
    <source>
        <dbReference type="Proteomes" id="UP000308199"/>
    </source>
</evidence>
<dbReference type="PROSITE" id="PS00216">
    <property type="entry name" value="SUGAR_TRANSPORT_1"/>
    <property type="match status" value="1"/>
</dbReference>
<keyword evidence="11" id="KW-1185">Reference proteome</keyword>
<feature type="region of interest" description="Disordered" evidence="7">
    <location>
        <begin position="64"/>
        <end position="190"/>
    </location>
</feature>
<dbReference type="Pfam" id="PF00083">
    <property type="entry name" value="Sugar_tr"/>
    <property type="match status" value="1"/>
</dbReference>
<dbReference type="InterPro" id="IPR005828">
    <property type="entry name" value="MFS_sugar_transport-like"/>
</dbReference>